<gene>
    <name evidence="3" type="ORF">GCM10023200_55650</name>
</gene>
<evidence type="ECO:0000313" key="4">
    <source>
        <dbReference type="Proteomes" id="UP001500928"/>
    </source>
</evidence>
<keyword evidence="2" id="KW-0812">Transmembrane</keyword>
<dbReference type="EMBL" id="BAABHO010000071">
    <property type="protein sequence ID" value="GAA4810741.1"/>
    <property type="molecule type" value="Genomic_DNA"/>
</dbReference>
<keyword evidence="2" id="KW-0472">Membrane</keyword>
<accession>A0ABP9CJQ7</accession>
<evidence type="ECO:0000256" key="2">
    <source>
        <dbReference type="SAM" id="Phobius"/>
    </source>
</evidence>
<name>A0ABP9CJQ7_9PSEU</name>
<evidence type="ECO:0000313" key="3">
    <source>
        <dbReference type="EMBL" id="GAA4810741.1"/>
    </source>
</evidence>
<evidence type="ECO:0000256" key="1">
    <source>
        <dbReference type="SAM" id="MobiDB-lite"/>
    </source>
</evidence>
<reference evidence="4" key="1">
    <citation type="journal article" date="2019" name="Int. J. Syst. Evol. Microbiol.">
        <title>The Global Catalogue of Microorganisms (GCM) 10K type strain sequencing project: providing services to taxonomists for standard genome sequencing and annotation.</title>
        <authorList>
            <consortium name="The Broad Institute Genomics Platform"/>
            <consortium name="The Broad Institute Genome Sequencing Center for Infectious Disease"/>
            <person name="Wu L."/>
            <person name="Ma J."/>
        </authorList>
    </citation>
    <scope>NUCLEOTIDE SEQUENCE [LARGE SCALE GENOMIC DNA]</scope>
    <source>
        <strain evidence="4">JCM 17979</strain>
    </source>
</reference>
<organism evidence="3 4">
    <name type="scientific">Actinomycetospora chlora</name>
    <dbReference type="NCBI Taxonomy" id="663608"/>
    <lineage>
        <taxon>Bacteria</taxon>
        <taxon>Bacillati</taxon>
        <taxon>Actinomycetota</taxon>
        <taxon>Actinomycetes</taxon>
        <taxon>Pseudonocardiales</taxon>
        <taxon>Pseudonocardiaceae</taxon>
        <taxon>Actinomycetospora</taxon>
    </lineage>
</organism>
<feature type="transmembrane region" description="Helical" evidence="2">
    <location>
        <begin position="6"/>
        <end position="26"/>
    </location>
</feature>
<comment type="caution">
    <text evidence="3">The sequence shown here is derived from an EMBL/GenBank/DDBJ whole genome shotgun (WGS) entry which is preliminary data.</text>
</comment>
<protein>
    <submittedName>
        <fullName evidence="3">Uncharacterized protein</fullName>
    </submittedName>
</protein>
<keyword evidence="4" id="KW-1185">Reference proteome</keyword>
<feature type="region of interest" description="Disordered" evidence="1">
    <location>
        <begin position="43"/>
        <end position="68"/>
    </location>
</feature>
<sequence length="68" mass="7528">MEWIVAVVAFALVCALVIGVPLYLGMTRWSSRADRKAAEARRRASAASYTEAVTPRPDPQRSRRALNP</sequence>
<keyword evidence="2" id="KW-1133">Transmembrane helix</keyword>
<dbReference type="RefSeq" id="WP_345423905.1">
    <property type="nucleotide sequence ID" value="NZ_BAABHO010000071.1"/>
</dbReference>
<proteinExistence type="predicted"/>
<dbReference type="Proteomes" id="UP001500928">
    <property type="component" value="Unassembled WGS sequence"/>
</dbReference>